<protein>
    <recommendedName>
        <fullName evidence="3">CHAT domain-containing protein</fullName>
    </recommendedName>
</protein>
<sequence length="193" mass="22090">MSANGVFCLEGEWSADLRSRDSVLPMLELLERLAQIKFIHRDVATVTEVQRYLRIWKQKRYSDYRVLYLAAHGDKGSITWSSRNRSGLDELAIALRDTAADRYIYFGSCLTLFNSDEVMRFARATGARGVLGYRREVNWLESAAFDILLLPEIANHSGRPSTVFKRVAKRHGELARHLKFVLSTSTHVLRAQD</sequence>
<dbReference type="Pfam" id="PF20347">
    <property type="entry name" value="DUF6642"/>
    <property type="match status" value="1"/>
</dbReference>
<organism evidence="1 2">
    <name type="scientific">Knoellia remsis</name>
    <dbReference type="NCBI Taxonomy" id="407159"/>
    <lineage>
        <taxon>Bacteria</taxon>
        <taxon>Bacillati</taxon>
        <taxon>Actinomycetota</taxon>
        <taxon>Actinomycetes</taxon>
        <taxon>Micrococcales</taxon>
        <taxon>Intrasporangiaceae</taxon>
        <taxon>Knoellia</taxon>
    </lineage>
</organism>
<evidence type="ECO:0008006" key="3">
    <source>
        <dbReference type="Google" id="ProtNLM"/>
    </source>
</evidence>
<gene>
    <name evidence="1" type="ORF">BCF74_13413</name>
</gene>
<dbReference type="OrthoDB" id="1073355at2"/>
<comment type="caution">
    <text evidence="1">The sequence shown here is derived from an EMBL/GenBank/DDBJ whole genome shotgun (WGS) entry which is preliminary data.</text>
</comment>
<dbReference type="Proteomes" id="UP000237822">
    <property type="component" value="Unassembled WGS sequence"/>
</dbReference>
<evidence type="ECO:0000313" key="1">
    <source>
        <dbReference type="EMBL" id="PRY52234.1"/>
    </source>
</evidence>
<dbReference type="InterPro" id="IPR046584">
    <property type="entry name" value="DUF6642"/>
</dbReference>
<evidence type="ECO:0000313" key="2">
    <source>
        <dbReference type="Proteomes" id="UP000237822"/>
    </source>
</evidence>
<dbReference type="RefSeq" id="WP_106298854.1">
    <property type="nucleotide sequence ID" value="NZ_PVTI01000034.1"/>
</dbReference>
<accession>A0A2T0U2T8</accession>
<reference evidence="1 2" key="1">
    <citation type="submission" date="2018-03" db="EMBL/GenBank/DDBJ databases">
        <title>Genomic Encyclopedia of Archaeal and Bacterial Type Strains, Phase II (KMG-II): from individual species to whole genera.</title>
        <authorList>
            <person name="Goeker M."/>
        </authorList>
    </citation>
    <scope>NUCLEOTIDE SEQUENCE [LARGE SCALE GENOMIC DNA]</scope>
    <source>
        <strain evidence="1 2">ATCC BAA-1496</strain>
    </source>
</reference>
<name>A0A2T0U2T8_9MICO</name>
<dbReference type="AlphaFoldDB" id="A0A2T0U2T8"/>
<dbReference type="EMBL" id="PVTI01000034">
    <property type="protein sequence ID" value="PRY52234.1"/>
    <property type="molecule type" value="Genomic_DNA"/>
</dbReference>
<proteinExistence type="predicted"/>
<keyword evidence="2" id="KW-1185">Reference proteome</keyword>